<dbReference type="Pfam" id="PF07883">
    <property type="entry name" value="Cupin_2"/>
    <property type="match status" value="1"/>
</dbReference>
<keyword evidence="4" id="KW-1185">Reference proteome</keyword>
<dbReference type="CDD" id="cd02224">
    <property type="entry name" value="cupin_SPO2919-like"/>
    <property type="match status" value="1"/>
</dbReference>
<name>A0ABV3L5X8_9RHOB</name>
<keyword evidence="1" id="KW-0479">Metal-binding</keyword>
<dbReference type="EMBL" id="JBFBVU010000002">
    <property type="protein sequence ID" value="MEV8465763.1"/>
    <property type="molecule type" value="Genomic_DNA"/>
</dbReference>
<dbReference type="InterPro" id="IPR011051">
    <property type="entry name" value="RmlC_Cupin_sf"/>
</dbReference>
<evidence type="ECO:0000259" key="2">
    <source>
        <dbReference type="Pfam" id="PF07883"/>
    </source>
</evidence>
<dbReference type="RefSeq" id="WP_366191443.1">
    <property type="nucleotide sequence ID" value="NZ_JBFBVU010000002.1"/>
</dbReference>
<sequence length="149" mass="16207">MPKLDLNALPREQAPPHWNPMSWMTLGDPGGLSQFGVALETLEPGSRSSDPHWHESEDEFLFVLSGEVTLCEDTGDTLLHPGDAAAFPAGTPLGHCLVNRSGAPATYLIVGTRAAHDRVHYTTLDKIRTRANGIETLTRRDGTVLEPEL</sequence>
<proteinExistence type="predicted"/>
<dbReference type="SUPFAM" id="SSF51182">
    <property type="entry name" value="RmlC-like cupins"/>
    <property type="match status" value="1"/>
</dbReference>
<dbReference type="Proteomes" id="UP001553161">
    <property type="component" value="Unassembled WGS sequence"/>
</dbReference>
<reference evidence="3 4" key="1">
    <citation type="submission" date="2024-07" db="EMBL/GenBank/DDBJ databases">
        <authorList>
            <person name="Kang M."/>
        </authorList>
    </citation>
    <scope>NUCLEOTIDE SEQUENCE [LARGE SCALE GENOMIC DNA]</scope>
    <source>
        <strain evidence="3 4">DFM31</strain>
    </source>
</reference>
<evidence type="ECO:0000313" key="3">
    <source>
        <dbReference type="EMBL" id="MEV8465763.1"/>
    </source>
</evidence>
<evidence type="ECO:0000256" key="1">
    <source>
        <dbReference type="ARBA" id="ARBA00022723"/>
    </source>
</evidence>
<evidence type="ECO:0000313" key="4">
    <source>
        <dbReference type="Proteomes" id="UP001553161"/>
    </source>
</evidence>
<organism evidence="3 4">
    <name type="scientific">Meridianimarinicoccus marinus</name>
    <dbReference type="NCBI Taxonomy" id="3231483"/>
    <lineage>
        <taxon>Bacteria</taxon>
        <taxon>Pseudomonadati</taxon>
        <taxon>Pseudomonadota</taxon>
        <taxon>Alphaproteobacteria</taxon>
        <taxon>Rhodobacterales</taxon>
        <taxon>Paracoccaceae</taxon>
        <taxon>Meridianimarinicoccus</taxon>
    </lineage>
</organism>
<dbReference type="Gene3D" id="2.60.120.10">
    <property type="entry name" value="Jelly Rolls"/>
    <property type="match status" value="1"/>
</dbReference>
<dbReference type="InterPro" id="IPR014710">
    <property type="entry name" value="RmlC-like_jellyroll"/>
</dbReference>
<dbReference type="InterPro" id="IPR051610">
    <property type="entry name" value="GPI/OXD"/>
</dbReference>
<dbReference type="PANTHER" id="PTHR35848">
    <property type="entry name" value="OXALATE-BINDING PROTEIN"/>
    <property type="match status" value="1"/>
</dbReference>
<feature type="domain" description="Cupin type-2" evidence="2">
    <location>
        <begin position="39"/>
        <end position="110"/>
    </location>
</feature>
<dbReference type="PANTHER" id="PTHR35848:SF9">
    <property type="entry name" value="SLL1358 PROTEIN"/>
    <property type="match status" value="1"/>
</dbReference>
<comment type="caution">
    <text evidence="3">The sequence shown here is derived from an EMBL/GenBank/DDBJ whole genome shotgun (WGS) entry which is preliminary data.</text>
</comment>
<protein>
    <submittedName>
        <fullName evidence="3">Cupin domain-containing protein</fullName>
    </submittedName>
</protein>
<gene>
    <name evidence="3" type="ORF">AB0T83_03070</name>
</gene>
<accession>A0ABV3L5X8</accession>
<dbReference type="InterPro" id="IPR013096">
    <property type="entry name" value="Cupin_2"/>
</dbReference>